<protein>
    <submittedName>
        <fullName evidence="10">Carbohydrate ABC transporter permease</fullName>
    </submittedName>
</protein>
<dbReference type="InterPro" id="IPR000515">
    <property type="entry name" value="MetI-like"/>
</dbReference>
<keyword evidence="2 7" id="KW-0813">Transport</keyword>
<evidence type="ECO:0000259" key="9">
    <source>
        <dbReference type="PROSITE" id="PS50928"/>
    </source>
</evidence>
<dbReference type="KEGG" id="agf:ET445_02220"/>
<comment type="subcellular location">
    <subcellularLocation>
        <location evidence="1 7">Cell membrane</location>
        <topology evidence="1 7">Multi-pass membrane protein</topology>
    </subcellularLocation>
</comment>
<feature type="transmembrane region" description="Helical" evidence="7">
    <location>
        <begin position="50"/>
        <end position="72"/>
    </location>
</feature>
<dbReference type="Pfam" id="PF00528">
    <property type="entry name" value="BPD_transp_1"/>
    <property type="match status" value="1"/>
</dbReference>
<dbReference type="GO" id="GO:0055085">
    <property type="term" value="P:transmembrane transport"/>
    <property type="evidence" value="ECO:0007669"/>
    <property type="project" value="InterPro"/>
</dbReference>
<organism evidence="10 11">
    <name type="scientific">Agromyces protaetiae</name>
    <dbReference type="NCBI Taxonomy" id="2509455"/>
    <lineage>
        <taxon>Bacteria</taxon>
        <taxon>Bacillati</taxon>
        <taxon>Actinomycetota</taxon>
        <taxon>Actinomycetes</taxon>
        <taxon>Micrococcales</taxon>
        <taxon>Microbacteriaceae</taxon>
        <taxon>Agromyces</taxon>
    </lineage>
</organism>
<dbReference type="Proteomes" id="UP000291259">
    <property type="component" value="Chromosome"/>
</dbReference>
<evidence type="ECO:0000256" key="3">
    <source>
        <dbReference type="ARBA" id="ARBA00022475"/>
    </source>
</evidence>
<feature type="transmembrane region" description="Helical" evidence="7">
    <location>
        <begin position="287"/>
        <end position="306"/>
    </location>
</feature>
<dbReference type="GO" id="GO:0005886">
    <property type="term" value="C:plasma membrane"/>
    <property type="evidence" value="ECO:0007669"/>
    <property type="project" value="UniProtKB-SubCell"/>
</dbReference>
<dbReference type="InterPro" id="IPR035906">
    <property type="entry name" value="MetI-like_sf"/>
</dbReference>
<feature type="transmembrane region" description="Helical" evidence="7">
    <location>
        <begin position="147"/>
        <end position="169"/>
    </location>
</feature>
<name>A0A4P6FF10_9MICO</name>
<dbReference type="EMBL" id="CP035491">
    <property type="protein sequence ID" value="QAY72327.1"/>
    <property type="molecule type" value="Genomic_DNA"/>
</dbReference>
<dbReference type="CDD" id="cd06261">
    <property type="entry name" value="TM_PBP2"/>
    <property type="match status" value="1"/>
</dbReference>
<evidence type="ECO:0000256" key="5">
    <source>
        <dbReference type="ARBA" id="ARBA00022989"/>
    </source>
</evidence>
<evidence type="ECO:0000256" key="2">
    <source>
        <dbReference type="ARBA" id="ARBA00022448"/>
    </source>
</evidence>
<feature type="region of interest" description="Disordered" evidence="8">
    <location>
        <begin position="16"/>
        <end position="35"/>
    </location>
</feature>
<feature type="transmembrane region" description="Helical" evidence="7">
    <location>
        <begin position="111"/>
        <end position="135"/>
    </location>
</feature>
<evidence type="ECO:0000256" key="4">
    <source>
        <dbReference type="ARBA" id="ARBA00022692"/>
    </source>
</evidence>
<keyword evidence="11" id="KW-1185">Reference proteome</keyword>
<dbReference type="RefSeq" id="WP_129188438.1">
    <property type="nucleotide sequence ID" value="NZ_CP035491.1"/>
</dbReference>
<feature type="domain" description="ABC transmembrane type-1" evidence="9">
    <location>
        <begin position="112"/>
        <end position="306"/>
    </location>
</feature>
<sequence>MTTTSTTIDVHRREGLRRGIRRRPKSEEQGDRGIVSDFDRRKRSTKLGMSAVHVFLLVGLALAGLGPILWLAKAAVTPTQDTLRQPFALWPNGIDWANLSSAWNDIHIDQYFFNTIVIAAGAWFFQLLVATTAGYALSVLRPAYAKVLNGLVLATLFIPSVVLLVPLYLTIVSPPLLGRDYSLLNNYVAVWLPMAANAFNILLVKRFFDNLPREVFEAARTDGAGPVRLFWSIVLPMSRPILGVVSVFAIIAAWKDYLWPMLVLPDPAVQPLSVRLPAVQSQTELDVFLAALAIATLIPIAMFLVFQSVFLRSAGLGGAVKG</sequence>
<evidence type="ECO:0000256" key="6">
    <source>
        <dbReference type="ARBA" id="ARBA00023136"/>
    </source>
</evidence>
<evidence type="ECO:0000313" key="11">
    <source>
        <dbReference type="Proteomes" id="UP000291259"/>
    </source>
</evidence>
<dbReference type="PANTHER" id="PTHR43744">
    <property type="entry name" value="ABC TRANSPORTER PERMEASE PROTEIN MG189-RELATED-RELATED"/>
    <property type="match status" value="1"/>
</dbReference>
<dbReference type="PANTHER" id="PTHR43744:SF12">
    <property type="entry name" value="ABC TRANSPORTER PERMEASE PROTEIN MG189-RELATED"/>
    <property type="match status" value="1"/>
</dbReference>
<evidence type="ECO:0000256" key="1">
    <source>
        <dbReference type="ARBA" id="ARBA00004651"/>
    </source>
</evidence>
<evidence type="ECO:0000313" key="10">
    <source>
        <dbReference type="EMBL" id="QAY72327.1"/>
    </source>
</evidence>
<dbReference type="PROSITE" id="PS50928">
    <property type="entry name" value="ABC_TM1"/>
    <property type="match status" value="1"/>
</dbReference>
<dbReference type="Gene3D" id="1.10.3720.10">
    <property type="entry name" value="MetI-like"/>
    <property type="match status" value="1"/>
</dbReference>
<gene>
    <name evidence="10" type="ORF">ET445_02220</name>
</gene>
<proteinExistence type="inferred from homology"/>
<dbReference type="OrthoDB" id="2063054at2"/>
<feature type="transmembrane region" description="Helical" evidence="7">
    <location>
        <begin position="229"/>
        <end position="254"/>
    </location>
</feature>
<dbReference type="AlphaFoldDB" id="A0A4P6FF10"/>
<keyword evidence="5 7" id="KW-1133">Transmembrane helix</keyword>
<keyword evidence="4 7" id="KW-0812">Transmembrane</keyword>
<comment type="similarity">
    <text evidence="7">Belongs to the binding-protein-dependent transport system permease family.</text>
</comment>
<feature type="transmembrane region" description="Helical" evidence="7">
    <location>
        <begin position="189"/>
        <end position="208"/>
    </location>
</feature>
<evidence type="ECO:0000256" key="7">
    <source>
        <dbReference type="RuleBase" id="RU363032"/>
    </source>
</evidence>
<keyword evidence="3" id="KW-1003">Cell membrane</keyword>
<accession>A0A4P6FF10</accession>
<evidence type="ECO:0000256" key="8">
    <source>
        <dbReference type="SAM" id="MobiDB-lite"/>
    </source>
</evidence>
<keyword evidence="6 7" id="KW-0472">Membrane</keyword>
<reference evidence="10 11" key="1">
    <citation type="submission" date="2019-01" db="EMBL/GenBank/DDBJ databases">
        <title>Genome sequencing of strain FW100M-8.</title>
        <authorList>
            <person name="Heo J."/>
            <person name="Kim S.-J."/>
            <person name="Kim J.-S."/>
            <person name="Hong S.-B."/>
            <person name="Kwon S.-W."/>
        </authorList>
    </citation>
    <scope>NUCLEOTIDE SEQUENCE [LARGE SCALE GENOMIC DNA]</scope>
    <source>
        <strain evidence="10 11">FW100M-8</strain>
    </source>
</reference>
<dbReference type="SUPFAM" id="SSF161098">
    <property type="entry name" value="MetI-like"/>
    <property type="match status" value="1"/>
</dbReference>